<evidence type="ECO:0000259" key="4">
    <source>
        <dbReference type="PROSITE" id="PS50956"/>
    </source>
</evidence>
<sequence>MKLSGITVRLAMPDSQEWMEDPRVVELLEDRMDKKDVRIFRELNKDGRISDTELADRVGLSRTAARRRRKMLQEDGILEIFALLVFRAANYPYAEVHISYDSHSTNDEITAFIERLLDEGLVYEVAECIGEYDLLIRVWQSSLSSINSYVRELLQDSDVVDTYTIVPITDSYKMFHRTFYRPGEDADDAS</sequence>
<gene>
    <name evidence="5" type="primary">lrp_1</name>
    <name evidence="5" type="ORF">BN996_00527</name>
</gene>
<dbReference type="Pfam" id="PF13412">
    <property type="entry name" value="HTH_24"/>
    <property type="match status" value="1"/>
</dbReference>
<reference evidence="6" key="1">
    <citation type="submission" date="2015-03" db="EMBL/GenBank/DDBJ databases">
        <authorList>
            <person name="Urmite Genomes"/>
        </authorList>
    </citation>
    <scope>NUCLEOTIDE SEQUENCE [LARGE SCALE GENOMIC DNA]</scope>
    <source>
        <strain evidence="6">Arc-Hr</strain>
    </source>
</reference>
<dbReference type="Gene3D" id="3.30.70.920">
    <property type="match status" value="1"/>
</dbReference>
<dbReference type="Proteomes" id="UP000198902">
    <property type="component" value="Unassembled WGS sequence"/>
</dbReference>
<dbReference type="InterPro" id="IPR019887">
    <property type="entry name" value="Tscrpt_reg_AsnC/Lrp_C"/>
</dbReference>
<dbReference type="InterPro" id="IPR050684">
    <property type="entry name" value="HTH-Siroheme_Decarb"/>
</dbReference>
<organism evidence="5 6">
    <name type="scientific">Haloferax massiliensis</name>
    <dbReference type="NCBI Taxonomy" id="1476858"/>
    <lineage>
        <taxon>Archaea</taxon>
        <taxon>Methanobacteriati</taxon>
        <taxon>Methanobacteriota</taxon>
        <taxon>Stenosarchaea group</taxon>
        <taxon>Halobacteria</taxon>
        <taxon>Halobacteriales</taxon>
        <taxon>Haloferacaceae</taxon>
        <taxon>Haloferax</taxon>
    </lineage>
</organism>
<evidence type="ECO:0000256" key="1">
    <source>
        <dbReference type="ARBA" id="ARBA00023015"/>
    </source>
</evidence>
<accession>A0A0D6JMF0</accession>
<dbReference type="Gene3D" id="1.10.10.10">
    <property type="entry name" value="Winged helix-like DNA-binding domain superfamily/Winged helix DNA-binding domain"/>
    <property type="match status" value="1"/>
</dbReference>
<dbReference type="SUPFAM" id="SSF46785">
    <property type="entry name" value="Winged helix' DNA-binding domain"/>
    <property type="match status" value="1"/>
</dbReference>
<keyword evidence="6" id="KW-1185">Reference proteome</keyword>
<dbReference type="PRINTS" id="PR00033">
    <property type="entry name" value="HTHASNC"/>
</dbReference>
<protein>
    <submittedName>
        <fullName evidence="5">Leucine-responsive regulatory protein</fullName>
    </submittedName>
</protein>
<dbReference type="AlphaFoldDB" id="A0A0D6JMF0"/>
<keyword evidence="3" id="KW-0804">Transcription</keyword>
<evidence type="ECO:0000313" key="6">
    <source>
        <dbReference type="Proteomes" id="UP000198902"/>
    </source>
</evidence>
<dbReference type="SUPFAM" id="SSF54909">
    <property type="entry name" value="Dimeric alpha+beta barrel"/>
    <property type="match status" value="1"/>
</dbReference>
<dbReference type="InterPro" id="IPR036388">
    <property type="entry name" value="WH-like_DNA-bd_sf"/>
</dbReference>
<proteinExistence type="predicted"/>
<dbReference type="CDD" id="cd00090">
    <property type="entry name" value="HTH_ARSR"/>
    <property type="match status" value="1"/>
</dbReference>
<dbReference type="EMBL" id="CSTE01000001">
    <property type="protein sequence ID" value="CQR49072.1"/>
    <property type="molecule type" value="Genomic_DNA"/>
</dbReference>
<evidence type="ECO:0000256" key="3">
    <source>
        <dbReference type="ARBA" id="ARBA00023163"/>
    </source>
</evidence>
<dbReference type="PANTHER" id="PTHR43413:SF8">
    <property type="entry name" value="HTH-TYPE TRANSCRIPTIONAL REGULATOR PTR1"/>
    <property type="match status" value="1"/>
</dbReference>
<keyword evidence="2" id="KW-0238">DNA-binding</keyword>
<feature type="domain" description="HTH asnC-type" evidence="4">
    <location>
        <begin position="32"/>
        <end position="92"/>
    </location>
</feature>
<evidence type="ECO:0000256" key="2">
    <source>
        <dbReference type="ARBA" id="ARBA00023125"/>
    </source>
</evidence>
<name>A0A0D6JMF0_9EURY</name>
<dbReference type="InterPro" id="IPR011991">
    <property type="entry name" value="ArsR-like_HTH"/>
</dbReference>
<dbReference type="PROSITE" id="PS50956">
    <property type="entry name" value="HTH_ASNC_2"/>
    <property type="match status" value="1"/>
</dbReference>
<dbReference type="InterPro" id="IPR019888">
    <property type="entry name" value="Tscrpt_reg_AsnC-like"/>
</dbReference>
<dbReference type="PANTHER" id="PTHR43413">
    <property type="entry name" value="TRANSCRIPTIONAL REGULATOR, ASNC FAMILY"/>
    <property type="match status" value="1"/>
</dbReference>
<dbReference type="InterPro" id="IPR036390">
    <property type="entry name" value="WH_DNA-bd_sf"/>
</dbReference>
<dbReference type="InterPro" id="IPR011008">
    <property type="entry name" value="Dimeric_a/b-barrel"/>
</dbReference>
<keyword evidence="1" id="KW-0805">Transcription regulation</keyword>
<dbReference type="SMART" id="SM00344">
    <property type="entry name" value="HTH_ASNC"/>
    <property type="match status" value="1"/>
</dbReference>
<dbReference type="InterPro" id="IPR000485">
    <property type="entry name" value="AsnC-type_HTH_dom"/>
</dbReference>
<dbReference type="GO" id="GO:0043565">
    <property type="term" value="F:sequence-specific DNA binding"/>
    <property type="evidence" value="ECO:0007669"/>
    <property type="project" value="InterPro"/>
</dbReference>
<evidence type="ECO:0000313" key="5">
    <source>
        <dbReference type="EMBL" id="CQR49072.1"/>
    </source>
</evidence>
<dbReference type="Pfam" id="PF01037">
    <property type="entry name" value="AsnC_trans_reg"/>
    <property type="match status" value="1"/>
</dbReference>